<protein>
    <submittedName>
        <fullName evidence="1">Uncharacterized protein</fullName>
    </submittedName>
</protein>
<sequence length="62" mass="6875">MISAWPRVQIQEIGVLQVISSCMGFHAAGSMEIMTTKMLLKCFPVVFIFQVLITHRATSSCS</sequence>
<dbReference type="Proteomes" id="UP001328107">
    <property type="component" value="Unassembled WGS sequence"/>
</dbReference>
<keyword evidence="2" id="KW-1185">Reference proteome</keyword>
<comment type="caution">
    <text evidence="1">The sequence shown here is derived from an EMBL/GenBank/DDBJ whole genome shotgun (WGS) entry which is preliminary data.</text>
</comment>
<dbReference type="AlphaFoldDB" id="A0AAN5I6I3"/>
<feature type="non-terminal residue" evidence="1">
    <location>
        <position position="62"/>
    </location>
</feature>
<dbReference type="EMBL" id="BTRK01000005">
    <property type="protein sequence ID" value="GMR54372.1"/>
    <property type="molecule type" value="Genomic_DNA"/>
</dbReference>
<evidence type="ECO:0000313" key="2">
    <source>
        <dbReference type="Proteomes" id="UP001328107"/>
    </source>
</evidence>
<name>A0AAN5I6I3_9BILA</name>
<organism evidence="1 2">
    <name type="scientific">Pristionchus mayeri</name>
    <dbReference type="NCBI Taxonomy" id="1317129"/>
    <lineage>
        <taxon>Eukaryota</taxon>
        <taxon>Metazoa</taxon>
        <taxon>Ecdysozoa</taxon>
        <taxon>Nematoda</taxon>
        <taxon>Chromadorea</taxon>
        <taxon>Rhabditida</taxon>
        <taxon>Rhabditina</taxon>
        <taxon>Diplogasteromorpha</taxon>
        <taxon>Diplogasteroidea</taxon>
        <taxon>Neodiplogasteridae</taxon>
        <taxon>Pristionchus</taxon>
    </lineage>
</organism>
<evidence type="ECO:0000313" key="1">
    <source>
        <dbReference type="EMBL" id="GMR54372.1"/>
    </source>
</evidence>
<accession>A0AAN5I6I3</accession>
<reference evidence="2" key="1">
    <citation type="submission" date="2022-10" db="EMBL/GenBank/DDBJ databases">
        <title>Genome assembly of Pristionchus species.</title>
        <authorList>
            <person name="Yoshida K."/>
            <person name="Sommer R.J."/>
        </authorList>
    </citation>
    <scope>NUCLEOTIDE SEQUENCE [LARGE SCALE GENOMIC DNA]</scope>
    <source>
        <strain evidence="2">RS5460</strain>
    </source>
</reference>
<proteinExistence type="predicted"/>
<gene>
    <name evidence="1" type="ORF">PMAYCL1PPCAC_24567</name>
</gene>